<proteinExistence type="predicted"/>
<dbReference type="Proteomes" id="UP000837803">
    <property type="component" value="Unassembled WGS sequence"/>
</dbReference>
<dbReference type="RefSeq" id="WP_238751824.1">
    <property type="nucleotide sequence ID" value="NZ_CAKLPZ010000004.1"/>
</dbReference>
<keyword evidence="1" id="KW-0472">Membrane</keyword>
<feature type="transmembrane region" description="Helical" evidence="1">
    <location>
        <begin position="20"/>
        <end position="41"/>
    </location>
</feature>
<feature type="transmembrane region" description="Helical" evidence="1">
    <location>
        <begin position="97"/>
        <end position="115"/>
    </location>
</feature>
<feature type="transmembrane region" description="Helical" evidence="1">
    <location>
        <begin position="333"/>
        <end position="351"/>
    </location>
</feature>
<keyword evidence="1" id="KW-1133">Transmembrane helix</keyword>
<dbReference type="PANTHER" id="PTHR43044:SF1">
    <property type="entry name" value="QUINOL:CYTOCHROME C OXIDOREDUCTASE QUINONE-BINDING SUBUNIT 2"/>
    <property type="match status" value="1"/>
</dbReference>
<feature type="transmembrane region" description="Helical" evidence="1">
    <location>
        <begin position="304"/>
        <end position="321"/>
    </location>
</feature>
<gene>
    <name evidence="2" type="ORF">LEM8419_02879</name>
</gene>
<feature type="transmembrane region" description="Helical" evidence="1">
    <location>
        <begin position="144"/>
        <end position="161"/>
    </location>
</feature>
<organism evidence="2 3">
    <name type="scientific">Neolewinella maritima</name>
    <dbReference type="NCBI Taxonomy" id="1383882"/>
    <lineage>
        <taxon>Bacteria</taxon>
        <taxon>Pseudomonadati</taxon>
        <taxon>Bacteroidota</taxon>
        <taxon>Saprospiria</taxon>
        <taxon>Saprospirales</taxon>
        <taxon>Lewinellaceae</taxon>
        <taxon>Neolewinella</taxon>
    </lineage>
</organism>
<evidence type="ECO:0000256" key="1">
    <source>
        <dbReference type="SAM" id="Phobius"/>
    </source>
</evidence>
<reference evidence="2" key="1">
    <citation type="submission" date="2021-12" db="EMBL/GenBank/DDBJ databases">
        <authorList>
            <person name="Rodrigo-Torres L."/>
            <person name="Arahal R. D."/>
            <person name="Lucena T."/>
        </authorList>
    </citation>
    <scope>NUCLEOTIDE SEQUENCE</scope>
    <source>
        <strain evidence="2">CECT 8419</strain>
    </source>
</reference>
<dbReference type="EMBL" id="CAKLPZ010000004">
    <property type="protein sequence ID" value="CAH1001964.1"/>
    <property type="molecule type" value="Genomic_DNA"/>
</dbReference>
<evidence type="ECO:0000313" key="3">
    <source>
        <dbReference type="Proteomes" id="UP000837803"/>
    </source>
</evidence>
<feature type="transmembrane region" description="Helical" evidence="1">
    <location>
        <begin position="189"/>
        <end position="209"/>
    </location>
</feature>
<keyword evidence="1" id="KW-0812">Transmembrane</keyword>
<dbReference type="PANTHER" id="PTHR43044">
    <property type="match status" value="1"/>
</dbReference>
<protein>
    <recommendedName>
        <fullName evidence="4">Quinol:cytochrome C oxidoreductase</fullName>
    </recommendedName>
</protein>
<name>A0ABM9B453_9BACT</name>
<evidence type="ECO:0000313" key="2">
    <source>
        <dbReference type="EMBL" id="CAH1001964.1"/>
    </source>
</evidence>
<accession>A0ABM9B453</accession>
<feature type="transmembrane region" description="Helical" evidence="1">
    <location>
        <begin position="61"/>
        <end position="85"/>
    </location>
</feature>
<evidence type="ECO:0008006" key="4">
    <source>
        <dbReference type="Google" id="ProtNLM"/>
    </source>
</evidence>
<feature type="transmembrane region" description="Helical" evidence="1">
    <location>
        <begin position="221"/>
        <end position="244"/>
    </location>
</feature>
<keyword evidence="3" id="KW-1185">Reference proteome</keyword>
<sequence length="595" mass="67230">MASIRIEEKNQENFVFSSRAKTTTLVLMGVGLICLIATYFVDGGEGHHMRFWTNLLHNSVFFLGIAALAGFALAAFTTAYAGWFVQFKRVWESFASFLLPGLFLMGILIVGLFTHGHHLYHWNDEAAVAGDAILTHKASFLNKYWYAGGTVLFVGIWYFLLGKMRNISMAEDLDDRDTTFSYYRSYKKYAAIFLPIFGFTSAALMWQWIMSIDSHWYSTMFAWYATASLFVAMTALTIMLLIYLKSRGYYTGVNAEHFHDLGKYLFAISIFWAYLWFSQFMLIWYANVGEETIYFRERMDNYPVLFWANLAINLVLPFFILMRNDTKRKMGTLFFASAFVFFGHWLDYFNMIKPGARITLIELNEHATAHGDEEHATMDHAGDHDGDHADDELHVVDEHGPDDLPDVHAEELVSEEGAPSAEEKYADATDIEEIDNLRTEGQNVNSAGLPVPTDPDNPRMQVGGQAALTNNDVPITTEFRGGPTEGSGTDGPREFAAVMERNDVDVFEPNHYIQEEYVDDTELEMVGQLEAAGGHEEGGHTLGFKSGYTLPGLLEIGTFLGFLGGFLFFTLGQLTKARLEPKNDPYLEESVHHHT</sequence>
<feature type="transmembrane region" description="Helical" evidence="1">
    <location>
        <begin position="552"/>
        <end position="572"/>
    </location>
</feature>
<comment type="caution">
    <text evidence="2">The sequence shown here is derived from an EMBL/GenBank/DDBJ whole genome shotgun (WGS) entry which is preliminary data.</text>
</comment>
<feature type="transmembrane region" description="Helical" evidence="1">
    <location>
        <begin position="264"/>
        <end position="284"/>
    </location>
</feature>